<dbReference type="Pfam" id="PF00107">
    <property type="entry name" value="ADH_zinc_N"/>
    <property type="match status" value="1"/>
</dbReference>
<dbReference type="InterPro" id="IPR002364">
    <property type="entry name" value="Quin_OxRdtase/zeta-crystal_CS"/>
</dbReference>
<proteinExistence type="predicted"/>
<dbReference type="CDD" id="cd05286">
    <property type="entry name" value="QOR2"/>
    <property type="match status" value="1"/>
</dbReference>
<keyword evidence="5" id="KW-1185">Reference proteome</keyword>
<organism evidence="4 5">
    <name type="scientific">Silvimonas iriomotensis</name>
    <dbReference type="NCBI Taxonomy" id="449662"/>
    <lineage>
        <taxon>Bacteria</taxon>
        <taxon>Pseudomonadati</taxon>
        <taxon>Pseudomonadota</taxon>
        <taxon>Betaproteobacteria</taxon>
        <taxon>Neisseriales</taxon>
        <taxon>Chitinibacteraceae</taxon>
        <taxon>Silvimonas</taxon>
    </lineage>
</organism>
<dbReference type="InterPro" id="IPR020843">
    <property type="entry name" value="ER"/>
</dbReference>
<evidence type="ECO:0000256" key="2">
    <source>
        <dbReference type="ARBA" id="ARBA00023002"/>
    </source>
</evidence>
<gene>
    <name evidence="4" type="primary">qor-1</name>
    <name evidence="4" type="ORF">GCM10010970_25070</name>
</gene>
<accession>A0ABQ2PBC3</accession>
<evidence type="ECO:0000313" key="5">
    <source>
        <dbReference type="Proteomes" id="UP000637267"/>
    </source>
</evidence>
<dbReference type="PROSITE" id="PS01162">
    <property type="entry name" value="QOR_ZETA_CRYSTAL"/>
    <property type="match status" value="1"/>
</dbReference>
<dbReference type="EMBL" id="BMLX01000003">
    <property type="protein sequence ID" value="GGP22405.1"/>
    <property type="molecule type" value="Genomic_DNA"/>
</dbReference>
<dbReference type="RefSeq" id="WP_188704704.1">
    <property type="nucleotide sequence ID" value="NZ_BMLX01000003.1"/>
</dbReference>
<evidence type="ECO:0000313" key="4">
    <source>
        <dbReference type="EMBL" id="GGP22405.1"/>
    </source>
</evidence>
<protein>
    <submittedName>
        <fullName evidence="4">Quinone oxidoreductase</fullName>
    </submittedName>
</protein>
<dbReference type="SMART" id="SM00829">
    <property type="entry name" value="PKS_ER"/>
    <property type="match status" value="1"/>
</dbReference>
<dbReference type="InterPro" id="IPR047618">
    <property type="entry name" value="QOR-like"/>
</dbReference>
<evidence type="ECO:0000256" key="1">
    <source>
        <dbReference type="ARBA" id="ARBA00022857"/>
    </source>
</evidence>
<dbReference type="Gene3D" id="3.40.50.720">
    <property type="entry name" value="NAD(P)-binding Rossmann-like Domain"/>
    <property type="match status" value="1"/>
</dbReference>
<name>A0ABQ2PBC3_9NEIS</name>
<dbReference type="InterPro" id="IPR011032">
    <property type="entry name" value="GroES-like_sf"/>
</dbReference>
<dbReference type="SUPFAM" id="SSF51735">
    <property type="entry name" value="NAD(P)-binding Rossmann-fold domains"/>
    <property type="match status" value="1"/>
</dbReference>
<dbReference type="InterPro" id="IPR013154">
    <property type="entry name" value="ADH-like_N"/>
</dbReference>
<dbReference type="Gene3D" id="3.90.180.10">
    <property type="entry name" value="Medium-chain alcohol dehydrogenases, catalytic domain"/>
    <property type="match status" value="1"/>
</dbReference>
<dbReference type="Pfam" id="PF08240">
    <property type="entry name" value="ADH_N"/>
    <property type="match status" value="1"/>
</dbReference>
<dbReference type="InterPro" id="IPR036291">
    <property type="entry name" value="NAD(P)-bd_dom_sf"/>
</dbReference>
<dbReference type="InterPro" id="IPR013149">
    <property type="entry name" value="ADH-like_C"/>
</dbReference>
<keyword evidence="1" id="KW-0521">NADP</keyword>
<reference evidence="5" key="1">
    <citation type="journal article" date="2019" name="Int. J. Syst. Evol. Microbiol.">
        <title>The Global Catalogue of Microorganisms (GCM) 10K type strain sequencing project: providing services to taxonomists for standard genome sequencing and annotation.</title>
        <authorList>
            <consortium name="The Broad Institute Genomics Platform"/>
            <consortium name="The Broad Institute Genome Sequencing Center for Infectious Disease"/>
            <person name="Wu L."/>
            <person name="Ma J."/>
        </authorList>
    </citation>
    <scope>NUCLEOTIDE SEQUENCE [LARGE SCALE GENOMIC DNA]</scope>
    <source>
        <strain evidence="5">CGMCC 1.8859</strain>
    </source>
</reference>
<sequence>MADTHDIRIELDQYGSADVMQAHALELAPPAAGEVRVRHLAIGVNYVDVYQRSGLYPLPALPGTPGVEAVGVIEALGTGVDGWRTGQRVAYARAPVGAYASVRNVAASMLISVPDEVETDPLAAVLMRGMTAHMLFHHVRPLQAGETVLIHAAAGGLGVILSQWARQLGATVIGTVSTQAKAGLARSYGTHHAIVYQEQNWSEAVLEITGGAGVNYAIDGIGGDTLLQTLGVVRNAGMVASVGQVAGTGKLADTSVLTQRGIGFARPSILGFVQDLPRYHSAAADVLTRMQNGLRSEIGQVLPLAHAAQAHQLLESGRTTGALLLRP</sequence>
<evidence type="ECO:0000259" key="3">
    <source>
        <dbReference type="SMART" id="SM00829"/>
    </source>
</evidence>
<dbReference type="SUPFAM" id="SSF50129">
    <property type="entry name" value="GroES-like"/>
    <property type="match status" value="1"/>
</dbReference>
<dbReference type="Proteomes" id="UP000637267">
    <property type="component" value="Unassembled WGS sequence"/>
</dbReference>
<keyword evidence="2" id="KW-0560">Oxidoreductase</keyword>
<dbReference type="PANTHER" id="PTHR48106">
    <property type="entry name" value="QUINONE OXIDOREDUCTASE PIG3-RELATED"/>
    <property type="match status" value="1"/>
</dbReference>
<feature type="domain" description="Enoyl reductase (ER)" evidence="3">
    <location>
        <begin position="15"/>
        <end position="325"/>
    </location>
</feature>
<dbReference type="PANTHER" id="PTHR48106:SF13">
    <property type="entry name" value="QUINONE OXIDOREDUCTASE-RELATED"/>
    <property type="match status" value="1"/>
</dbReference>
<comment type="caution">
    <text evidence="4">The sequence shown here is derived from an EMBL/GenBank/DDBJ whole genome shotgun (WGS) entry which is preliminary data.</text>
</comment>